<evidence type="ECO:0000313" key="1">
    <source>
        <dbReference type="EMBL" id="KAF0521122.1"/>
    </source>
</evidence>
<evidence type="ECO:0000313" key="2">
    <source>
        <dbReference type="Proteomes" id="UP000439903"/>
    </source>
</evidence>
<protein>
    <submittedName>
        <fullName evidence="1">Uncharacterized protein</fullName>
    </submittedName>
</protein>
<organism evidence="1 2">
    <name type="scientific">Gigaspora margarita</name>
    <dbReference type="NCBI Taxonomy" id="4874"/>
    <lineage>
        <taxon>Eukaryota</taxon>
        <taxon>Fungi</taxon>
        <taxon>Fungi incertae sedis</taxon>
        <taxon>Mucoromycota</taxon>
        <taxon>Glomeromycotina</taxon>
        <taxon>Glomeromycetes</taxon>
        <taxon>Diversisporales</taxon>
        <taxon>Gigasporaceae</taxon>
        <taxon>Gigaspora</taxon>
    </lineage>
</organism>
<dbReference type="AlphaFoldDB" id="A0A8H4EN14"/>
<gene>
    <name evidence="1" type="ORF">F8M41_015913</name>
</gene>
<reference evidence="1 2" key="1">
    <citation type="journal article" date="2019" name="Environ. Microbiol.">
        <title>At the nexus of three kingdoms: the genome of the mycorrhizal fungus Gigaspora margarita provides insights into plant, endobacterial and fungal interactions.</title>
        <authorList>
            <person name="Venice F."/>
            <person name="Ghignone S."/>
            <person name="Salvioli di Fossalunga A."/>
            <person name="Amselem J."/>
            <person name="Novero M."/>
            <person name="Xianan X."/>
            <person name="Sedzielewska Toro K."/>
            <person name="Morin E."/>
            <person name="Lipzen A."/>
            <person name="Grigoriev I.V."/>
            <person name="Henrissat B."/>
            <person name="Martin F.M."/>
            <person name="Bonfante P."/>
        </authorList>
    </citation>
    <scope>NUCLEOTIDE SEQUENCE [LARGE SCALE GENOMIC DNA]</scope>
    <source>
        <strain evidence="1 2">BEG34</strain>
    </source>
</reference>
<name>A0A8H4EN14_GIGMA</name>
<comment type="caution">
    <text evidence="1">The sequence shown here is derived from an EMBL/GenBank/DDBJ whole genome shotgun (WGS) entry which is preliminary data.</text>
</comment>
<accession>A0A8H4EN14</accession>
<dbReference type="Proteomes" id="UP000439903">
    <property type="component" value="Unassembled WGS sequence"/>
</dbReference>
<keyword evidence="2" id="KW-1185">Reference proteome</keyword>
<proteinExistence type="predicted"/>
<sequence>MITMSNWFDGVQTIWDAMNNITFVGLAEPNGATNRANAMDTSFFISILYNHRTPLASSLTLHISYLLPSRYCVTIISLDNIVNKRTLLSAP</sequence>
<dbReference type="EMBL" id="WTPW01000339">
    <property type="protein sequence ID" value="KAF0521122.1"/>
    <property type="molecule type" value="Genomic_DNA"/>
</dbReference>